<proteinExistence type="inferred from homology"/>
<dbReference type="InterPro" id="IPR002781">
    <property type="entry name" value="TM_pro_TauE-like"/>
</dbReference>
<accession>A0A5J6Z8U0</accession>
<feature type="transmembrane region" description="Helical" evidence="8">
    <location>
        <begin position="109"/>
        <end position="132"/>
    </location>
</feature>
<dbReference type="Proteomes" id="UP000326711">
    <property type="component" value="Chromosome"/>
</dbReference>
<evidence type="ECO:0000256" key="1">
    <source>
        <dbReference type="ARBA" id="ARBA00004651"/>
    </source>
</evidence>
<evidence type="ECO:0000256" key="5">
    <source>
        <dbReference type="ARBA" id="ARBA00022692"/>
    </source>
</evidence>
<protein>
    <recommendedName>
        <fullName evidence="8">Probable membrane transporter protein</fullName>
    </recommendedName>
</protein>
<dbReference type="EMBL" id="CP045032">
    <property type="protein sequence ID" value="QFQ02085.1"/>
    <property type="molecule type" value="Genomic_DNA"/>
</dbReference>
<dbReference type="PANTHER" id="PTHR30269">
    <property type="entry name" value="TRANSMEMBRANE PROTEIN YFCA"/>
    <property type="match status" value="1"/>
</dbReference>
<dbReference type="GO" id="GO:0005886">
    <property type="term" value="C:plasma membrane"/>
    <property type="evidence" value="ECO:0007669"/>
    <property type="project" value="UniProtKB-SubCell"/>
</dbReference>
<evidence type="ECO:0000256" key="4">
    <source>
        <dbReference type="ARBA" id="ARBA00022475"/>
    </source>
</evidence>
<keyword evidence="6 8" id="KW-1133">Transmembrane helix</keyword>
<evidence type="ECO:0000256" key="7">
    <source>
        <dbReference type="ARBA" id="ARBA00023136"/>
    </source>
</evidence>
<evidence type="ECO:0000256" key="3">
    <source>
        <dbReference type="ARBA" id="ARBA00022448"/>
    </source>
</evidence>
<feature type="transmembrane region" description="Helical" evidence="8">
    <location>
        <begin position="37"/>
        <end position="63"/>
    </location>
</feature>
<organism evidence="9 10">
    <name type="scientific">Corynebacterium urogenitale</name>
    <dbReference type="NCBI Taxonomy" id="2487892"/>
    <lineage>
        <taxon>Bacteria</taxon>
        <taxon>Bacillati</taxon>
        <taxon>Actinomycetota</taxon>
        <taxon>Actinomycetes</taxon>
        <taxon>Mycobacteriales</taxon>
        <taxon>Corynebacteriaceae</taxon>
        <taxon>Corynebacterium</taxon>
    </lineage>
</organism>
<reference evidence="10" key="1">
    <citation type="submission" date="2019-10" db="EMBL/GenBank/DDBJ databases">
        <title>Complete genome sequence of Corynebacterium urogenitalis DSM 108747, isolated from the genital tract of a cow.</title>
        <authorList>
            <person name="Ruckert C."/>
            <person name="Ballas P."/>
            <person name="Wagener K."/>
            <person name="Drillich M."/>
            <person name="Kaempfer P."/>
            <person name="Busse H.-J."/>
            <person name="Ehling-Schulz M."/>
        </authorList>
    </citation>
    <scope>NUCLEOTIDE SEQUENCE [LARGE SCALE GENOMIC DNA]</scope>
    <source>
        <strain evidence="10">LMM 1652</strain>
    </source>
</reference>
<keyword evidence="4 8" id="KW-1003">Cell membrane</keyword>
<sequence>MSCYLLKAPGKLNIVTVVLAIFLVFLVGALMQRVSGMGVGLLAGPVVSLLLGPIEGILVVNLVAAVNGAMGAWSLRRDIEWHKVALIGPVMIFGAITGTWFIAFVSTGWLQAIVGALLLVALLTMTVGKNYVPVARGKAPALGAGLFAGFMNTLAGVAGPSITVYALASRWPQRPYAATLQPLFAIAGLLSFIVKSLGGMGDLSGVPPAVWPAGIVACIIGIFFGTHISRYVNREKARNIAITIASLGAVTVFVRGVFELIR</sequence>
<evidence type="ECO:0000256" key="2">
    <source>
        <dbReference type="ARBA" id="ARBA00009142"/>
    </source>
</evidence>
<dbReference type="KEGG" id="cuo:CUROG_03530"/>
<feature type="transmembrane region" description="Helical" evidence="8">
    <location>
        <begin position="84"/>
        <end position="103"/>
    </location>
</feature>
<comment type="similarity">
    <text evidence="2 8">Belongs to the 4-toluene sulfonate uptake permease (TSUP) (TC 2.A.102) family.</text>
</comment>
<keyword evidence="7 8" id="KW-0472">Membrane</keyword>
<feature type="transmembrane region" description="Helical" evidence="8">
    <location>
        <begin position="209"/>
        <end position="228"/>
    </location>
</feature>
<evidence type="ECO:0000256" key="8">
    <source>
        <dbReference type="RuleBase" id="RU363041"/>
    </source>
</evidence>
<dbReference type="Pfam" id="PF01925">
    <property type="entry name" value="TauE"/>
    <property type="match status" value="1"/>
</dbReference>
<dbReference type="InterPro" id="IPR052017">
    <property type="entry name" value="TSUP"/>
</dbReference>
<feature type="transmembrane region" description="Helical" evidence="8">
    <location>
        <begin position="240"/>
        <end position="258"/>
    </location>
</feature>
<keyword evidence="5 8" id="KW-0812">Transmembrane</keyword>
<evidence type="ECO:0000313" key="9">
    <source>
        <dbReference type="EMBL" id="QFQ02085.1"/>
    </source>
</evidence>
<evidence type="ECO:0000313" key="10">
    <source>
        <dbReference type="Proteomes" id="UP000326711"/>
    </source>
</evidence>
<feature type="transmembrane region" description="Helical" evidence="8">
    <location>
        <begin position="180"/>
        <end position="197"/>
    </location>
</feature>
<feature type="transmembrane region" description="Helical" evidence="8">
    <location>
        <begin position="12"/>
        <end position="31"/>
    </location>
</feature>
<keyword evidence="10" id="KW-1185">Reference proteome</keyword>
<gene>
    <name evidence="9" type="ORF">CUROG_03530</name>
</gene>
<dbReference type="AlphaFoldDB" id="A0A5J6Z8U0"/>
<evidence type="ECO:0000256" key="6">
    <source>
        <dbReference type="ARBA" id="ARBA00022989"/>
    </source>
</evidence>
<dbReference type="PANTHER" id="PTHR30269:SF37">
    <property type="entry name" value="MEMBRANE TRANSPORTER PROTEIN"/>
    <property type="match status" value="1"/>
</dbReference>
<name>A0A5J6Z8U0_9CORY</name>
<feature type="transmembrane region" description="Helical" evidence="8">
    <location>
        <begin position="144"/>
        <end position="168"/>
    </location>
</feature>
<comment type="subcellular location">
    <subcellularLocation>
        <location evidence="1 8">Cell membrane</location>
        <topology evidence="1 8">Multi-pass membrane protein</topology>
    </subcellularLocation>
</comment>
<keyword evidence="3" id="KW-0813">Transport</keyword>